<evidence type="ECO:0000256" key="12">
    <source>
        <dbReference type="ARBA" id="ARBA00022857"/>
    </source>
</evidence>
<comment type="catalytic activity">
    <reaction evidence="28">
        <text>octan-3-one + NADPH + O2 + H(+) = ethyl hexanoate + NADP(+) + H2O</text>
        <dbReference type="Rhea" id="RHEA:54856"/>
        <dbReference type="ChEBI" id="CHEBI:15377"/>
        <dbReference type="ChEBI" id="CHEBI:15378"/>
        <dbReference type="ChEBI" id="CHEBI:15379"/>
        <dbReference type="ChEBI" id="CHEBI:57783"/>
        <dbReference type="ChEBI" id="CHEBI:58349"/>
        <dbReference type="ChEBI" id="CHEBI:80946"/>
        <dbReference type="ChEBI" id="CHEBI:86055"/>
    </reaction>
    <physiologicalReaction direction="left-to-right" evidence="28">
        <dbReference type="Rhea" id="RHEA:54857"/>
    </physiologicalReaction>
</comment>
<evidence type="ECO:0000256" key="25">
    <source>
        <dbReference type="ARBA" id="ARBA00047977"/>
    </source>
</evidence>
<comment type="function">
    <text evidence="19">Broad spectrum monooxygenase that catalyzes the oxygenation of a wide variety of nitrogen- and sulfur-containing compounds including xenobiotics. Catalyzes the S-oxygenation of hypotaurine to produce taurine, an organic osmolyte involved in cell volume regulation as well as a variety of cytoprotective and developmental processes. In vitro, catalyzes the N-oxygenation of trimethylamine (TMA) to produce trimethylamine N-oxide (TMAO) and could therefore participate to the detoxification of this compound that is generated by the action of gut microbiota from dietary precursors such as choline, choline containing compounds, betaine or L-carnitine.</text>
</comment>
<keyword evidence="9 33" id="KW-0256">Endoplasmic reticulum</keyword>
<evidence type="ECO:0000256" key="14">
    <source>
        <dbReference type="ARBA" id="ARBA00023002"/>
    </source>
</evidence>
<keyword evidence="13 35" id="KW-1133">Transmembrane helix</keyword>
<dbReference type="GO" id="GO:0050661">
    <property type="term" value="F:NADP binding"/>
    <property type="evidence" value="ECO:0007669"/>
    <property type="project" value="InterPro"/>
</dbReference>
<dbReference type="Gene3D" id="3.50.50.60">
    <property type="entry name" value="FAD/NAD(P)-binding domain"/>
    <property type="match status" value="4"/>
</dbReference>
<keyword evidence="8 35" id="KW-0812">Transmembrane</keyword>
<evidence type="ECO:0000256" key="26">
    <source>
        <dbReference type="ARBA" id="ARBA00048041"/>
    </source>
</evidence>
<evidence type="ECO:0000256" key="17">
    <source>
        <dbReference type="ARBA" id="ARBA00023136"/>
    </source>
</evidence>
<dbReference type="Proteomes" id="UP000887578">
    <property type="component" value="Unplaced"/>
</dbReference>
<comment type="function">
    <text evidence="18">Acts as a Baeyer-Villiger monooxygenase on a broad range of substrates. Catalyzes the insertion of an oxygen atom into a carbon-carbon bond adjacent to a carbonyl, which converts ketones to esters. Active on diverse carbonyl compounds, whereas soft nucleophiles are mostly non- or poorly reactive. In contrast with other forms of FMO it is non- or poorly active on 'classical' substrates such as drugs, pesticides, and dietary components containing soft nucleophilic heteroatoms. Able to oxidize drug molecules bearing a carbonyl group on an aliphatic chain, such as nabumetone and pentoxifylline. Also, in the absence of substrates, shows slow but yet significant NADPH oxidase activity. Acts as a positive modulator of cholesterol biosynthesis as well as glucose homeostasis, promoting metabolic aging via pleiotropic effects.</text>
</comment>
<keyword evidence="36" id="KW-1185">Reference proteome</keyword>
<evidence type="ECO:0000256" key="2">
    <source>
        <dbReference type="ARBA" id="ARBA00004389"/>
    </source>
</evidence>
<comment type="catalytic activity">
    <reaction evidence="31">
        <text>N,N-dimethylaniline + NADPH + O2 + H(+) = N,N-dimethylaniline N-oxide + NADP(+) + H2O</text>
        <dbReference type="Rhea" id="RHEA:24468"/>
        <dbReference type="ChEBI" id="CHEBI:15377"/>
        <dbReference type="ChEBI" id="CHEBI:15378"/>
        <dbReference type="ChEBI" id="CHEBI:15379"/>
        <dbReference type="ChEBI" id="CHEBI:16269"/>
        <dbReference type="ChEBI" id="CHEBI:17735"/>
        <dbReference type="ChEBI" id="CHEBI:57783"/>
        <dbReference type="ChEBI" id="CHEBI:58349"/>
        <dbReference type="EC" id="1.14.13.8"/>
    </reaction>
    <physiologicalReaction direction="left-to-right" evidence="31">
        <dbReference type="Rhea" id="RHEA:24469"/>
    </physiologicalReaction>
</comment>
<dbReference type="PIRSF" id="PIRSF000332">
    <property type="entry name" value="FMO"/>
    <property type="match status" value="1"/>
</dbReference>
<keyword evidence="6" id="KW-0597">Phosphoprotein</keyword>
<dbReference type="PRINTS" id="PR00370">
    <property type="entry name" value="FMOXYGENASE"/>
</dbReference>
<evidence type="ECO:0000256" key="15">
    <source>
        <dbReference type="ARBA" id="ARBA00023033"/>
    </source>
</evidence>
<comment type="catalytic activity">
    <reaction evidence="29">
        <text>(2E)-geranial + NADPH + O2 + H(+) = (1E)-2,6-dimethylhepta-1,5-dien-1-yl formate + NADP(+) + H2O</text>
        <dbReference type="Rhea" id="RHEA:54860"/>
        <dbReference type="ChEBI" id="CHEBI:15377"/>
        <dbReference type="ChEBI" id="CHEBI:15378"/>
        <dbReference type="ChEBI" id="CHEBI:15379"/>
        <dbReference type="ChEBI" id="CHEBI:16980"/>
        <dbReference type="ChEBI" id="CHEBI:57783"/>
        <dbReference type="ChEBI" id="CHEBI:58349"/>
        <dbReference type="ChEBI" id="CHEBI:138375"/>
    </reaction>
    <physiologicalReaction direction="left-to-right" evidence="29">
        <dbReference type="Rhea" id="RHEA:54861"/>
    </physiologicalReaction>
</comment>
<evidence type="ECO:0000256" key="4">
    <source>
        <dbReference type="ARBA" id="ARBA00009183"/>
    </source>
</evidence>
<evidence type="ECO:0000313" key="36">
    <source>
        <dbReference type="Proteomes" id="UP000887578"/>
    </source>
</evidence>
<dbReference type="SUPFAM" id="SSF51905">
    <property type="entry name" value="FAD/NAD(P)-binding domain"/>
    <property type="match status" value="2"/>
</dbReference>
<dbReference type="GO" id="GO:0050660">
    <property type="term" value="F:flavin adenine dinucleotide binding"/>
    <property type="evidence" value="ECO:0007669"/>
    <property type="project" value="InterPro"/>
</dbReference>
<keyword evidence="16" id="KW-0443">Lipid metabolism</keyword>
<evidence type="ECO:0000256" key="10">
    <source>
        <dbReference type="ARBA" id="ARBA00022827"/>
    </source>
</evidence>
<keyword evidence="10 33" id="KW-0274">FAD</keyword>
<evidence type="ECO:0000256" key="18">
    <source>
        <dbReference type="ARBA" id="ARBA00045722"/>
    </source>
</evidence>
<evidence type="ECO:0000256" key="11">
    <source>
        <dbReference type="ARBA" id="ARBA00022848"/>
    </source>
</evidence>
<evidence type="ECO:0000256" key="27">
    <source>
        <dbReference type="ARBA" id="ARBA00048088"/>
    </source>
</evidence>
<evidence type="ECO:0000256" key="32">
    <source>
        <dbReference type="ARBA" id="ARBA00049475"/>
    </source>
</evidence>
<evidence type="ECO:0000256" key="5">
    <source>
        <dbReference type="ARBA" id="ARBA00022481"/>
    </source>
</evidence>
<keyword evidence="14 33" id="KW-0560">Oxidoreductase</keyword>
<evidence type="ECO:0000256" key="19">
    <source>
        <dbReference type="ARBA" id="ARBA00045957"/>
    </source>
</evidence>
<dbReference type="InterPro" id="IPR000960">
    <property type="entry name" value="Flavin_mOase"/>
</dbReference>
<comment type="catalytic activity">
    <reaction evidence="24">
        <text>NADPH + O2 + H(+) = H2O2 + NADP(+)</text>
        <dbReference type="Rhea" id="RHEA:11260"/>
        <dbReference type="ChEBI" id="CHEBI:15378"/>
        <dbReference type="ChEBI" id="CHEBI:15379"/>
        <dbReference type="ChEBI" id="CHEBI:16240"/>
        <dbReference type="ChEBI" id="CHEBI:57783"/>
        <dbReference type="ChEBI" id="CHEBI:58349"/>
        <dbReference type="EC" id="1.6.3.1"/>
    </reaction>
    <physiologicalReaction direction="left-to-right" evidence="24">
        <dbReference type="Rhea" id="RHEA:11261"/>
    </physiologicalReaction>
</comment>
<dbReference type="InterPro" id="IPR020946">
    <property type="entry name" value="Flavin_mOase-like"/>
</dbReference>
<evidence type="ECO:0000256" key="13">
    <source>
        <dbReference type="ARBA" id="ARBA00022989"/>
    </source>
</evidence>
<dbReference type="GO" id="GO:0005789">
    <property type="term" value="C:endoplasmic reticulum membrane"/>
    <property type="evidence" value="ECO:0007669"/>
    <property type="project" value="UniProtKB-SubCell"/>
</dbReference>
<evidence type="ECO:0000256" key="31">
    <source>
        <dbReference type="ARBA" id="ARBA00049443"/>
    </source>
</evidence>
<comment type="catalytic activity">
    <reaction evidence="27">
        <text>trimethylamine + NADPH + O2 = trimethylamine N-oxide + NADP(+) + H2O</text>
        <dbReference type="Rhea" id="RHEA:31979"/>
        <dbReference type="ChEBI" id="CHEBI:15377"/>
        <dbReference type="ChEBI" id="CHEBI:15379"/>
        <dbReference type="ChEBI" id="CHEBI:15724"/>
        <dbReference type="ChEBI" id="CHEBI:57783"/>
        <dbReference type="ChEBI" id="CHEBI:58349"/>
        <dbReference type="ChEBI" id="CHEBI:58389"/>
        <dbReference type="EC" id="1.14.13.148"/>
    </reaction>
    <physiologicalReaction direction="left-to-right" evidence="27">
        <dbReference type="Rhea" id="RHEA:31980"/>
    </physiologicalReaction>
</comment>
<comment type="catalytic activity">
    <reaction evidence="25">
        <text>hexan-3-one + NADPH + O2 + H(+) = ethyl butanoate + NADP(+) + H2O</text>
        <dbReference type="Rhea" id="RHEA:54844"/>
        <dbReference type="ChEBI" id="CHEBI:15377"/>
        <dbReference type="ChEBI" id="CHEBI:15378"/>
        <dbReference type="ChEBI" id="CHEBI:15379"/>
        <dbReference type="ChEBI" id="CHEBI:57783"/>
        <dbReference type="ChEBI" id="CHEBI:58349"/>
        <dbReference type="ChEBI" id="CHEBI:88764"/>
        <dbReference type="ChEBI" id="CHEBI:89891"/>
    </reaction>
    <physiologicalReaction direction="left-to-right" evidence="25">
        <dbReference type="Rhea" id="RHEA:54845"/>
    </physiologicalReaction>
</comment>
<keyword evidence="17 33" id="KW-0472">Membrane</keyword>
<name>A0A914R1W2_9BILA</name>
<keyword evidence="12 33" id="KW-0521">NADP</keyword>
<keyword evidence="5" id="KW-0488">Methylation</keyword>
<comment type="catalytic activity">
    <reaction evidence="22">
        <text>heptan-2-one + NADPH + O2 + H(+) = pentyl acetate + NADP(+) + H2O</text>
        <dbReference type="Rhea" id="RHEA:54836"/>
        <dbReference type="ChEBI" id="CHEBI:5672"/>
        <dbReference type="ChEBI" id="CHEBI:15377"/>
        <dbReference type="ChEBI" id="CHEBI:15378"/>
        <dbReference type="ChEBI" id="CHEBI:15379"/>
        <dbReference type="ChEBI" id="CHEBI:57783"/>
        <dbReference type="ChEBI" id="CHEBI:58349"/>
        <dbReference type="ChEBI" id="CHEBI:87362"/>
    </reaction>
    <physiologicalReaction direction="left-to-right" evidence="22">
        <dbReference type="Rhea" id="RHEA:54837"/>
    </physiologicalReaction>
</comment>
<comment type="catalytic activity">
    <reaction evidence="23">
        <text>sulcatone + NADPH + O2 + H(+) = 4-methylpent-3-en-1-yl acetate + NADP(+) + H2O</text>
        <dbReference type="Rhea" id="RHEA:54864"/>
        <dbReference type="ChEBI" id="CHEBI:15377"/>
        <dbReference type="ChEBI" id="CHEBI:15378"/>
        <dbReference type="ChEBI" id="CHEBI:15379"/>
        <dbReference type="ChEBI" id="CHEBI:16310"/>
        <dbReference type="ChEBI" id="CHEBI:57783"/>
        <dbReference type="ChEBI" id="CHEBI:58349"/>
        <dbReference type="ChEBI" id="CHEBI:138373"/>
    </reaction>
    <physiologicalReaction direction="left-to-right" evidence="23">
        <dbReference type="Rhea" id="RHEA:54865"/>
    </physiologicalReaction>
</comment>
<evidence type="ECO:0000256" key="34">
    <source>
        <dbReference type="RuleBase" id="RU361177"/>
    </source>
</evidence>
<evidence type="ECO:0000256" key="24">
    <source>
        <dbReference type="ARBA" id="ARBA00047864"/>
    </source>
</evidence>
<feature type="transmembrane region" description="Helical" evidence="35">
    <location>
        <begin position="524"/>
        <end position="542"/>
    </location>
</feature>
<proteinExistence type="inferred from homology"/>
<evidence type="ECO:0000256" key="8">
    <source>
        <dbReference type="ARBA" id="ARBA00022692"/>
    </source>
</evidence>
<dbReference type="GO" id="GO:0006629">
    <property type="term" value="P:lipid metabolic process"/>
    <property type="evidence" value="ECO:0007669"/>
    <property type="project" value="UniProtKB-KW"/>
</dbReference>
<accession>A0A914R1W2</accession>
<comment type="similarity">
    <text evidence="4 33 34">Belongs to the FMO family.</text>
</comment>
<evidence type="ECO:0000256" key="1">
    <source>
        <dbReference type="ARBA" id="ARBA00001974"/>
    </source>
</evidence>
<dbReference type="PRINTS" id="PR01125">
    <property type="entry name" value="FMOXYGENASE5"/>
</dbReference>
<dbReference type="PANTHER" id="PTHR23023">
    <property type="entry name" value="DIMETHYLANILINE MONOOXYGENASE"/>
    <property type="match status" value="1"/>
</dbReference>
<evidence type="ECO:0000313" key="37">
    <source>
        <dbReference type="WBParaSite" id="PDA_v2.g8492.t1"/>
    </source>
</evidence>
<comment type="catalytic activity">
    <reaction evidence="20">
        <text>hypotaurine + NADH + O2 + H(+) = taurine + NAD(+) + H2O</text>
        <dbReference type="Rhea" id="RHEA:74111"/>
        <dbReference type="ChEBI" id="CHEBI:15377"/>
        <dbReference type="ChEBI" id="CHEBI:15378"/>
        <dbReference type="ChEBI" id="CHEBI:15379"/>
        <dbReference type="ChEBI" id="CHEBI:57540"/>
        <dbReference type="ChEBI" id="CHEBI:57853"/>
        <dbReference type="ChEBI" id="CHEBI:57945"/>
        <dbReference type="ChEBI" id="CHEBI:507393"/>
        <dbReference type="EC" id="1.14.13.8"/>
    </reaction>
    <physiologicalReaction direction="left-to-right" evidence="20">
        <dbReference type="Rhea" id="RHEA:74112"/>
    </physiologicalReaction>
</comment>
<dbReference type="GO" id="GO:0034899">
    <property type="term" value="F:trimethylamine monooxygenase activity"/>
    <property type="evidence" value="ECO:0007669"/>
    <property type="project" value="UniProtKB-EC"/>
</dbReference>
<keyword evidence="7 33" id="KW-0285">Flavoprotein</keyword>
<dbReference type="Pfam" id="PF00743">
    <property type="entry name" value="FMO-like"/>
    <property type="match status" value="1"/>
</dbReference>
<dbReference type="InterPro" id="IPR036188">
    <property type="entry name" value="FAD/NAD-bd_sf"/>
</dbReference>
<evidence type="ECO:0000256" key="16">
    <source>
        <dbReference type="ARBA" id="ARBA00023098"/>
    </source>
</evidence>
<evidence type="ECO:0000256" key="6">
    <source>
        <dbReference type="ARBA" id="ARBA00022553"/>
    </source>
</evidence>
<dbReference type="InterPro" id="IPR002257">
    <property type="entry name" value="Flavin_mOase_5"/>
</dbReference>
<dbReference type="AlphaFoldDB" id="A0A914R1W2"/>
<sequence length="549" mass="62100">MSDVKKRIAIIGAGGSGLPAIRHALLYDLEPVCFELTNDIGGLWRYKSEDRNYKGIDVSSVMKSTVINTSKEMTAYSDFPPKPECANFMHNSEMLQYLRDYAENYGLKNYIKFNHKVLSVERNEDYLKTGKWKITFLNEKDIENVEIFDGVLLASGHHSEPRWPSPFPGQDKFQGDISHSHDYHNHQGYEDKIVAVVGIGNSGGDIAVELSRIAKQVYLITRKGTWVCNRLLVGGYPRDASMTRKDIFLRGITSFDKLNDTLEDKLNQTLNHEAYGLKPKHRFLSAHPTCNDELANRLANKTVKIKPNIKEFTESGIIFEDGTEVPKVDSVILATGYKFSFPLIENGNLIPVEDNQVSLYLNMFAPELSDHNSLAILGLVQAWGSVMPISEIQSRLFYDALIGNTKLPKKAEMLKFIGNDHDEMQKRYVKSPRHTIQVDFGIYMDKIGAILGCKPNLLKLMFTDPALAWTLWNSPPVSCTYRLTGPKPWAGARDTIMGMKERIYRGMAPDGKIIPRKNINNFNYFKFFTTALILAIGIGILTKKIRCKI</sequence>
<evidence type="ECO:0000256" key="29">
    <source>
        <dbReference type="ARBA" id="ARBA00048989"/>
    </source>
</evidence>
<evidence type="ECO:0000256" key="35">
    <source>
        <dbReference type="SAM" id="Phobius"/>
    </source>
</evidence>
<comment type="catalytic activity">
    <reaction evidence="32">
        <text>octan-3-one + NADPH + O2 + H(+) = pentyl propanoate + NADP(+) + H2O</text>
        <dbReference type="Rhea" id="RHEA:54840"/>
        <dbReference type="ChEBI" id="CHEBI:15377"/>
        <dbReference type="ChEBI" id="CHEBI:15378"/>
        <dbReference type="ChEBI" id="CHEBI:15379"/>
        <dbReference type="ChEBI" id="CHEBI:57783"/>
        <dbReference type="ChEBI" id="CHEBI:58349"/>
        <dbReference type="ChEBI" id="CHEBI:80946"/>
        <dbReference type="ChEBI" id="CHEBI:87373"/>
    </reaction>
    <physiologicalReaction direction="left-to-right" evidence="32">
        <dbReference type="Rhea" id="RHEA:54841"/>
    </physiologicalReaction>
</comment>
<dbReference type="EC" id="1.-.-.-" evidence="34"/>
<evidence type="ECO:0000256" key="7">
    <source>
        <dbReference type="ARBA" id="ARBA00022630"/>
    </source>
</evidence>
<evidence type="ECO:0000256" key="28">
    <source>
        <dbReference type="ARBA" id="ARBA00048459"/>
    </source>
</evidence>
<comment type="subcellular location">
    <subcellularLocation>
        <location evidence="2">Endoplasmic reticulum membrane</location>
        <topology evidence="2">Single-pass membrane protein</topology>
    </subcellularLocation>
    <subcellularLocation>
        <location evidence="3">Microsome membrane</location>
    </subcellularLocation>
</comment>
<reference evidence="37" key="1">
    <citation type="submission" date="2022-11" db="UniProtKB">
        <authorList>
            <consortium name="WormBaseParasite"/>
        </authorList>
    </citation>
    <scope>IDENTIFICATION</scope>
</reference>
<comment type="catalytic activity">
    <reaction evidence="21">
        <text>hexan-3-one + NADPH + O2 + H(+) = propyl propanoate + NADP(+) + H2O</text>
        <dbReference type="Rhea" id="RHEA:54848"/>
        <dbReference type="ChEBI" id="CHEBI:15377"/>
        <dbReference type="ChEBI" id="CHEBI:15378"/>
        <dbReference type="ChEBI" id="CHEBI:15379"/>
        <dbReference type="ChEBI" id="CHEBI:57783"/>
        <dbReference type="ChEBI" id="CHEBI:58349"/>
        <dbReference type="ChEBI" id="CHEBI:89828"/>
        <dbReference type="ChEBI" id="CHEBI:89891"/>
    </reaction>
    <physiologicalReaction direction="left-to-right" evidence="21">
        <dbReference type="Rhea" id="RHEA:54849"/>
    </physiologicalReaction>
</comment>
<evidence type="ECO:0000256" key="33">
    <source>
        <dbReference type="PIRNR" id="PIRNR000332"/>
    </source>
</evidence>
<comment type="catalytic activity">
    <reaction evidence="26">
        <text>hypotaurine + NADPH + O2 + H(+) = taurine + NADP(+) + H2O</text>
        <dbReference type="Rhea" id="RHEA:69819"/>
        <dbReference type="ChEBI" id="CHEBI:15377"/>
        <dbReference type="ChEBI" id="CHEBI:15378"/>
        <dbReference type="ChEBI" id="CHEBI:15379"/>
        <dbReference type="ChEBI" id="CHEBI:57783"/>
        <dbReference type="ChEBI" id="CHEBI:57853"/>
        <dbReference type="ChEBI" id="CHEBI:58349"/>
        <dbReference type="ChEBI" id="CHEBI:507393"/>
        <dbReference type="EC" id="1.14.13.8"/>
    </reaction>
    <physiologicalReaction direction="left-to-right" evidence="26">
        <dbReference type="Rhea" id="RHEA:69820"/>
    </physiologicalReaction>
</comment>
<keyword evidence="15 33" id="KW-0503">Monooxygenase</keyword>
<comment type="cofactor">
    <cofactor evidence="1 33 34">
        <name>FAD</name>
        <dbReference type="ChEBI" id="CHEBI:57692"/>
    </cofactor>
</comment>
<dbReference type="WBParaSite" id="PDA_v2.g8492.t1">
    <property type="protein sequence ID" value="PDA_v2.g8492.t1"/>
    <property type="gene ID" value="PDA_v2.g8492"/>
</dbReference>
<protein>
    <recommendedName>
        <fullName evidence="34">Flavin-containing monooxygenase</fullName>
        <ecNumber evidence="34">1.-.-.-</ecNumber>
    </recommendedName>
</protein>
<keyword evidence="11" id="KW-0492">Microsome</keyword>
<comment type="catalytic activity">
    <reaction evidence="30">
        <text>heptan-4-one + NADPH + O2 + H(+) = propyl butanoate + NADP(+) + H2O</text>
        <dbReference type="Rhea" id="RHEA:54852"/>
        <dbReference type="ChEBI" id="CHEBI:15377"/>
        <dbReference type="ChEBI" id="CHEBI:15378"/>
        <dbReference type="ChEBI" id="CHEBI:15379"/>
        <dbReference type="ChEBI" id="CHEBI:57783"/>
        <dbReference type="ChEBI" id="CHEBI:58349"/>
        <dbReference type="ChEBI" id="CHEBI:89484"/>
        <dbReference type="ChEBI" id="CHEBI:89719"/>
    </reaction>
    <physiologicalReaction direction="left-to-right" evidence="30">
        <dbReference type="Rhea" id="RHEA:54853"/>
    </physiologicalReaction>
</comment>
<evidence type="ECO:0000256" key="3">
    <source>
        <dbReference type="ARBA" id="ARBA00004524"/>
    </source>
</evidence>
<dbReference type="FunFam" id="3.50.50.60:FF:000159">
    <property type="entry name" value="Dimethylaniline monooxygenase [N-oxide-forming]"/>
    <property type="match status" value="1"/>
</dbReference>
<evidence type="ECO:0000256" key="20">
    <source>
        <dbReference type="ARBA" id="ARBA00047338"/>
    </source>
</evidence>
<dbReference type="GO" id="GO:0016174">
    <property type="term" value="F:NAD(P)H oxidase H2O2-forming activity"/>
    <property type="evidence" value="ECO:0007669"/>
    <property type="project" value="UniProtKB-EC"/>
</dbReference>
<evidence type="ECO:0000256" key="22">
    <source>
        <dbReference type="ARBA" id="ARBA00047574"/>
    </source>
</evidence>
<evidence type="ECO:0000256" key="30">
    <source>
        <dbReference type="ARBA" id="ARBA00048990"/>
    </source>
</evidence>
<evidence type="ECO:0000256" key="9">
    <source>
        <dbReference type="ARBA" id="ARBA00022824"/>
    </source>
</evidence>
<dbReference type="InterPro" id="IPR050346">
    <property type="entry name" value="FMO-like"/>
</dbReference>
<organism evidence="36 37">
    <name type="scientific">Panagrolaimus davidi</name>
    <dbReference type="NCBI Taxonomy" id="227884"/>
    <lineage>
        <taxon>Eukaryota</taxon>
        <taxon>Metazoa</taxon>
        <taxon>Ecdysozoa</taxon>
        <taxon>Nematoda</taxon>
        <taxon>Chromadorea</taxon>
        <taxon>Rhabditida</taxon>
        <taxon>Tylenchina</taxon>
        <taxon>Panagrolaimomorpha</taxon>
        <taxon>Panagrolaimoidea</taxon>
        <taxon>Panagrolaimidae</taxon>
        <taxon>Panagrolaimus</taxon>
    </lineage>
</organism>
<evidence type="ECO:0000256" key="23">
    <source>
        <dbReference type="ARBA" id="ARBA00047855"/>
    </source>
</evidence>
<dbReference type="GO" id="GO:0004499">
    <property type="term" value="F:N,N-dimethylaniline monooxygenase activity"/>
    <property type="evidence" value="ECO:0007669"/>
    <property type="project" value="UniProtKB-UniRule"/>
</dbReference>
<evidence type="ECO:0000256" key="21">
    <source>
        <dbReference type="ARBA" id="ARBA00047426"/>
    </source>
</evidence>